<evidence type="ECO:0000256" key="6">
    <source>
        <dbReference type="ARBA" id="ARBA00022741"/>
    </source>
</evidence>
<evidence type="ECO:0000256" key="13">
    <source>
        <dbReference type="RuleBase" id="RU363035"/>
    </source>
</evidence>
<dbReference type="PRINTS" id="PR00984">
    <property type="entry name" value="TRNASYNTHILE"/>
</dbReference>
<sequence length="1078" mass="119501">MARMANPAYSTWSTTTGASALATAKRARGLRACRRFSDGQGKKTVARCGARFGLRCPAYSSRVSTVVGTSSSLACAASFSRKPFARSVARVSDRQQEGLCVVGLRQAARGGCVKASGKKKDDDNPYSDTVLLPQTDFSMRANAKAREPELQAWWRENQVYEELLRQNRSAGGDNFTLHDGPPYANGTLHLGHAMNKVLKDIIVKHRLLKGKSAAFVPGWDCHGLPIELKVLQSLKSKERKGLTPMSMRGKARDFALKTIGEQAEQFKRYGVWGDYEKRYQTLDPEYEAKQLEVFGRMFMEGHIYRGLKPVNWSPSSRTALAEAELEYPPGHKSRSIYVAMPLAETKAEALEGLEASLAIWTTTPWTIPANLAVAVNSEIEYAVCKMEGGGSSHLIVASDLVESLSEKIGRALSIVAKLKGSELEGCTYKHPLYERTSPVVIGGDYITTESGTGLVHTAPGHGQDDFQVGQKYGLPILSPVDNAGRLTSEAGEEFEGLNVLGDANEAIIAALEREGALLLEELYEHKYPYDWRTKKPTIFRATEQWFASVDGFKKDALDAIDSVEWIPKAGVKRIRAMTSDRSDWCISRQRKWGVPIPVFYKKDSGEAIVTEETLKHVIDLVREKGSDAWFELPVEDLLPESLKAEASNLTKGEDTMDVWFDSGSSWAGVVSAREELNYPADLYLEGSDQHRGWFQSSLLTSVAVNGCAPYKTVLTHGFVLDEKGAKMSKSLGNIIDPKNIIEGGNNQKKDPAYGADTLRLWVSSVDYSSDVLIGPSILKQTSEIYRKLRGTIRFVLGNLHDFNPESDAVSYDSLPLFDKYILHQLVTVQEEVDSNFESFQFSKVFQTIQRFNVVDLSQFYLDVVKDRLYIRGSDSFERKSCQTVLKHMLDTLLPMIAPILPHLAEDAWQNLPFQTSSKSVFLHGLAEAKSEWKMSGADLQELEILRSVRSEVNRVAEIARKDKLIGSSLEAKVVIRTDSQELHTILSKYSESANGVDELRYLFICSQVDLKEGPAGEGVTEIPEVGTFRATIERAGGLRCARCWNYSDTVGTFGDHKELCDRCHPVVQGKKAVANVAA</sequence>
<dbReference type="InterPro" id="IPR014729">
    <property type="entry name" value="Rossmann-like_a/b/a_fold"/>
</dbReference>
<dbReference type="GO" id="GO:0002161">
    <property type="term" value="F:aminoacyl-tRNA deacylase activity"/>
    <property type="evidence" value="ECO:0007669"/>
    <property type="project" value="InterPro"/>
</dbReference>
<dbReference type="PANTHER" id="PTHR42765:SF1">
    <property type="entry name" value="ISOLEUCINE--TRNA LIGASE, MITOCHONDRIAL"/>
    <property type="match status" value="1"/>
</dbReference>
<dbReference type="Gene3D" id="3.90.740.10">
    <property type="entry name" value="Valyl/Leucyl/Isoleucyl-tRNA synthetase, editing domain"/>
    <property type="match status" value="1"/>
</dbReference>
<dbReference type="InterPro" id="IPR010663">
    <property type="entry name" value="Znf_FPG/IleRS"/>
</dbReference>
<dbReference type="InterPro" id="IPR050081">
    <property type="entry name" value="Ile-tRNA_ligase"/>
</dbReference>
<dbReference type="NCBIfam" id="TIGR00392">
    <property type="entry name" value="ileS"/>
    <property type="match status" value="1"/>
</dbReference>
<dbReference type="InterPro" id="IPR009080">
    <property type="entry name" value="tRNAsynth_Ia_anticodon-bd"/>
</dbReference>
<dbReference type="Gene3D" id="1.10.10.830">
    <property type="entry name" value="Ile-tRNA synthetase CP2 domain-like"/>
    <property type="match status" value="1"/>
</dbReference>
<dbReference type="FunFam" id="3.90.740.10:FF:000013">
    <property type="entry name" value="Isoleucine--tRNA ligase, chloroplastic/mitochondrial"/>
    <property type="match status" value="1"/>
</dbReference>
<dbReference type="GO" id="GO:0009791">
    <property type="term" value="P:post-embryonic development"/>
    <property type="evidence" value="ECO:0007669"/>
    <property type="project" value="UniProtKB-ARBA"/>
</dbReference>
<dbReference type="GO" id="GO:0006428">
    <property type="term" value="P:isoleucyl-tRNA aminoacylation"/>
    <property type="evidence" value="ECO:0007669"/>
    <property type="project" value="InterPro"/>
</dbReference>
<dbReference type="GO" id="GO:0005739">
    <property type="term" value="C:mitochondrion"/>
    <property type="evidence" value="ECO:0007669"/>
    <property type="project" value="UniProtKB-SubCell"/>
</dbReference>
<dbReference type="OrthoDB" id="10264412at2759"/>
<feature type="domain" description="Methionyl/Valyl/Leucyl/Isoleucyl-tRNA synthetase anticodon-binding" evidence="16">
    <location>
        <begin position="818"/>
        <end position="975"/>
    </location>
</feature>
<evidence type="ECO:0000259" key="15">
    <source>
        <dbReference type="Pfam" id="PF06827"/>
    </source>
</evidence>
<dbReference type="Gene3D" id="3.40.50.620">
    <property type="entry name" value="HUPs"/>
    <property type="match status" value="2"/>
</dbReference>
<evidence type="ECO:0000256" key="8">
    <source>
        <dbReference type="ARBA" id="ARBA00022840"/>
    </source>
</evidence>
<reference evidence="17 18" key="1">
    <citation type="submission" date="2018-07" db="EMBL/GenBank/DDBJ databases">
        <title>The complete nuclear genome of the prasinophyte Chloropicon primus (CCMP1205).</title>
        <authorList>
            <person name="Pombert J.-F."/>
            <person name="Otis C."/>
            <person name="Turmel M."/>
            <person name="Lemieux C."/>
        </authorList>
    </citation>
    <scope>NUCLEOTIDE SEQUENCE [LARGE SCALE GENOMIC DNA]</scope>
    <source>
        <strain evidence="17 18">CCMP1205</strain>
    </source>
</reference>
<evidence type="ECO:0000256" key="4">
    <source>
        <dbReference type="ARBA" id="ARBA00022598"/>
    </source>
</evidence>
<evidence type="ECO:0000256" key="5">
    <source>
        <dbReference type="ARBA" id="ARBA00022723"/>
    </source>
</evidence>
<evidence type="ECO:0000256" key="10">
    <source>
        <dbReference type="ARBA" id="ARBA00023146"/>
    </source>
</evidence>
<dbReference type="GO" id="GO:0032543">
    <property type="term" value="P:mitochondrial translation"/>
    <property type="evidence" value="ECO:0007669"/>
    <property type="project" value="TreeGrafter"/>
</dbReference>
<name>A0A5B8MQ75_9CHLO</name>
<evidence type="ECO:0000256" key="12">
    <source>
        <dbReference type="ARBA" id="ARBA00048359"/>
    </source>
</evidence>
<dbReference type="Pfam" id="PF00133">
    <property type="entry name" value="tRNA-synt_1"/>
    <property type="match status" value="1"/>
</dbReference>
<evidence type="ECO:0000256" key="2">
    <source>
        <dbReference type="ARBA" id="ARBA00005594"/>
    </source>
</evidence>
<comment type="catalytic activity">
    <reaction evidence="12">
        <text>tRNA(Ile) + L-isoleucine + ATP = L-isoleucyl-tRNA(Ile) + AMP + diphosphate</text>
        <dbReference type="Rhea" id="RHEA:11060"/>
        <dbReference type="Rhea" id="RHEA-COMP:9666"/>
        <dbReference type="Rhea" id="RHEA-COMP:9695"/>
        <dbReference type="ChEBI" id="CHEBI:30616"/>
        <dbReference type="ChEBI" id="CHEBI:33019"/>
        <dbReference type="ChEBI" id="CHEBI:58045"/>
        <dbReference type="ChEBI" id="CHEBI:78442"/>
        <dbReference type="ChEBI" id="CHEBI:78528"/>
        <dbReference type="ChEBI" id="CHEBI:456215"/>
        <dbReference type="EC" id="6.1.1.5"/>
    </reaction>
</comment>
<keyword evidence="5" id="KW-0479">Metal-binding</keyword>
<accession>A0A5B8MQ75</accession>
<dbReference type="CDD" id="cd00818">
    <property type="entry name" value="IleRS_core"/>
    <property type="match status" value="1"/>
</dbReference>
<evidence type="ECO:0000256" key="11">
    <source>
        <dbReference type="ARBA" id="ARBA00032665"/>
    </source>
</evidence>
<keyword evidence="9 13" id="KW-0648">Protein biosynthesis</keyword>
<dbReference type="HAMAP" id="MF_02002">
    <property type="entry name" value="Ile_tRNA_synth_type1"/>
    <property type="match status" value="1"/>
</dbReference>
<evidence type="ECO:0000256" key="9">
    <source>
        <dbReference type="ARBA" id="ARBA00022917"/>
    </source>
</evidence>
<evidence type="ECO:0000259" key="14">
    <source>
        <dbReference type="Pfam" id="PF00133"/>
    </source>
</evidence>
<dbReference type="FunFam" id="3.40.50.620:FF:000111">
    <property type="entry name" value="Mitochondrial isoleucyl-tRNA synthetase"/>
    <property type="match status" value="1"/>
</dbReference>
<keyword evidence="8 13" id="KW-0067">ATP-binding</keyword>
<keyword evidence="10 13" id="KW-0030">Aminoacyl-tRNA synthetase</keyword>
<dbReference type="InterPro" id="IPR013155">
    <property type="entry name" value="M/V/L/I-tRNA-synth_anticd-bd"/>
</dbReference>
<keyword evidence="7" id="KW-0862">Zinc</keyword>
<dbReference type="GO" id="GO:0005524">
    <property type="term" value="F:ATP binding"/>
    <property type="evidence" value="ECO:0007669"/>
    <property type="project" value="UniProtKB-KW"/>
</dbReference>
<feature type="domain" description="Zinc finger FPG/IleRS-type" evidence="15">
    <location>
        <begin position="1037"/>
        <end position="1063"/>
    </location>
</feature>
<keyword evidence="4 13" id="KW-0436">Ligase</keyword>
<evidence type="ECO:0000256" key="3">
    <source>
        <dbReference type="ARBA" id="ARBA00013165"/>
    </source>
</evidence>
<dbReference type="PROSITE" id="PS00178">
    <property type="entry name" value="AA_TRNA_LIGASE_I"/>
    <property type="match status" value="1"/>
</dbReference>
<dbReference type="EMBL" id="CP031041">
    <property type="protein sequence ID" value="QDZ22563.1"/>
    <property type="molecule type" value="Genomic_DNA"/>
</dbReference>
<dbReference type="GO" id="GO:0000049">
    <property type="term" value="F:tRNA binding"/>
    <property type="evidence" value="ECO:0007669"/>
    <property type="project" value="InterPro"/>
</dbReference>
<dbReference type="PANTHER" id="PTHR42765">
    <property type="entry name" value="SOLEUCYL-TRNA SYNTHETASE"/>
    <property type="match status" value="1"/>
</dbReference>
<dbReference type="Proteomes" id="UP000316726">
    <property type="component" value="Chromosome 8"/>
</dbReference>
<dbReference type="GO" id="GO:0048608">
    <property type="term" value="P:reproductive structure development"/>
    <property type="evidence" value="ECO:0007669"/>
    <property type="project" value="UniProtKB-ARBA"/>
</dbReference>
<evidence type="ECO:0000313" key="17">
    <source>
        <dbReference type="EMBL" id="QDZ22563.1"/>
    </source>
</evidence>
<dbReference type="Gene3D" id="1.10.730.20">
    <property type="match status" value="1"/>
</dbReference>
<dbReference type="CDD" id="cd07960">
    <property type="entry name" value="Anticodon_Ia_Ile_BEm"/>
    <property type="match status" value="1"/>
</dbReference>
<dbReference type="STRING" id="1764295.A0A5B8MQ75"/>
<dbReference type="SUPFAM" id="SSF50677">
    <property type="entry name" value="ValRS/IleRS/LeuRS editing domain"/>
    <property type="match status" value="1"/>
</dbReference>
<feature type="domain" description="Aminoacyl-tRNA synthetase class Ia" evidence="14">
    <location>
        <begin position="150"/>
        <end position="771"/>
    </location>
</feature>
<dbReference type="SUPFAM" id="SSF47323">
    <property type="entry name" value="Anticodon-binding domain of a subclass of class I aminoacyl-tRNA synthetases"/>
    <property type="match status" value="1"/>
</dbReference>
<dbReference type="SUPFAM" id="SSF52374">
    <property type="entry name" value="Nucleotidylyl transferase"/>
    <property type="match status" value="1"/>
</dbReference>
<dbReference type="InterPro" id="IPR002301">
    <property type="entry name" value="Ile-tRNA-ligase"/>
</dbReference>
<dbReference type="Pfam" id="PF06827">
    <property type="entry name" value="zf-FPG_IleRS"/>
    <property type="match status" value="1"/>
</dbReference>
<dbReference type="FunFam" id="1.10.730.20:FF:000001">
    <property type="entry name" value="Isoleucine--tRNA ligase"/>
    <property type="match status" value="1"/>
</dbReference>
<dbReference type="InterPro" id="IPR009008">
    <property type="entry name" value="Val/Leu/Ile-tRNA-synth_edit"/>
</dbReference>
<comment type="subcellular location">
    <subcellularLocation>
        <location evidence="1">Mitochondrion</location>
    </subcellularLocation>
</comment>
<proteinExistence type="inferred from homology"/>
<protein>
    <recommendedName>
        <fullName evidence="3">isoleucine--tRNA ligase</fullName>
        <ecNumber evidence="3">6.1.1.5</ecNumber>
    </recommendedName>
    <alternativeName>
        <fullName evidence="11">Isoleucyl-tRNA synthetase</fullName>
    </alternativeName>
</protein>
<evidence type="ECO:0000313" key="18">
    <source>
        <dbReference type="Proteomes" id="UP000316726"/>
    </source>
</evidence>
<comment type="similarity">
    <text evidence="2 13">Belongs to the class-I aminoacyl-tRNA synthetase family.</text>
</comment>
<evidence type="ECO:0000256" key="7">
    <source>
        <dbReference type="ARBA" id="ARBA00022833"/>
    </source>
</evidence>
<dbReference type="Pfam" id="PF08264">
    <property type="entry name" value="Anticodon_1"/>
    <property type="match status" value="1"/>
</dbReference>
<dbReference type="GO" id="GO:0004822">
    <property type="term" value="F:isoleucine-tRNA ligase activity"/>
    <property type="evidence" value="ECO:0007669"/>
    <property type="project" value="UniProtKB-EC"/>
</dbReference>
<evidence type="ECO:0000256" key="1">
    <source>
        <dbReference type="ARBA" id="ARBA00004173"/>
    </source>
</evidence>
<keyword evidence="6 13" id="KW-0547">Nucleotide-binding</keyword>
<dbReference type="InterPro" id="IPR023585">
    <property type="entry name" value="Ile-tRNA-ligase_type1"/>
</dbReference>
<dbReference type="EC" id="6.1.1.5" evidence="3"/>
<gene>
    <name evidence="17" type="ORF">A3770_08p50810</name>
</gene>
<keyword evidence="18" id="KW-1185">Reference proteome</keyword>
<evidence type="ECO:0000259" key="16">
    <source>
        <dbReference type="Pfam" id="PF08264"/>
    </source>
</evidence>
<dbReference type="GO" id="GO:0046872">
    <property type="term" value="F:metal ion binding"/>
    <property type="evidence" value="ECO:0007669"/>
    <property type="project" value="UniProtKB-KW"/>
</dbReference>
<dbReference type="InterPro" id="IPR001412">
    <property type="entry name" value="aa-tRNA-synth_I_CS"/>
</dbReference>
<dbReference type="AlphaFoldDB" id="A0A5B8MQ75"/>
<organism evidence="17 18">
    <name type="scientific">Chloropicon primus</name>
    <dbReference type="NCBI Taxonomy" id="1764295"/>
    <lineage>
        <taxon>Eukaryota</taxon>
        <taxon>Viridiplantae</taxon>
        <taxon>Chlorophyta</taxon>
        <taxon>Chloropicophyceae</taxon>
        <taxon>Chloropicales</taxon>
        <taxon>Chloropicaceae</taxon>
        <taxon>Chloropicon</taxon>
    </lineage>
</organism>
<dbReference type="InterPro" id="IPR033708">
    <property type="entry name" value="Anticodon_Ile_BEm"/>
</dbReference>
<dbReference type="InterPro" id="IPR002300">
    <property type="entry name" value="aa-tRNA-synth_Ia"/>
</dbReference>